<dbReference type="Pfam" id="PF01661">
    <property type="entry name" value="Macro"/>
    <property type="match status" value="1"/>
</dbReference>
<comment type="caution">
    <text evidence="2">The sequence shown here is derived from an EMBL/GenBank/DDBJ whole genome shotgun (WGS) entry which is preliminary data.</text>
</comment>
<dbReference type="PANTHER" id="PTHR11106">
    <property type="entry name" value="GANGLIOSIDE INDUCED DIFFERENTIATION ASSOCIATED PROTEIN 2-RELATED"/>
    <property type="match status" value="1"/>
</dbReference>
<sequence>MPVDISAVVYPLAFFDFSLVDEHTHVFPLSSSTLLKVNKGHITKWFFDGRSDAIVNSTNKLMFADGGGDLDIHRAAGPKLGVACYNIPEVKPGVRCPTGEARITPGFKLPASCVIHTVGPIHFIDKNPAASLRNAYRNSLMVAKANKIEYIAFPAICCGAYGQYPLKEAATIAICTVKEFANDFKEMHFVLYVDKAYNFWLDKTRELLLH</sequence>
<accession>A0ABQ9M6X9</accession>
<dbReference type="Gene3D" id="3.40.220.10">
    <property type="entry name" value="Leucine Aminopeptidase, subunit E, domain 1"/>
    <property type="match status" value="1"/>
</dbReference>
<dbReference type="SUPFAM" id="SSF52949">
    <property type="entry name" value="Macro domain-like"/>
    <property type="match status" value="1"/>
</dbReference>
<proteinExistence type="predicted"/>
<gene>
    <name evidence="2" type="ORF">P3X46_014496</name>
</gene>
<dbReference type="InterPro" id="IPR043472">
    <property type="entry name" value="Macro_dom-like"/>
</dbReference>
<dbReference type="SMART" id="SM00506">
    <property type="entry name" value="A1pp"/>
    <property type="match status" value="1"/>
</dbReference>
<reference evidence="2 3" key="1">
    <citation type="journal article" date="2023" name="Plant Biotechnol. J.">
        <title>Chromosome-level wild Hevea brasiliensis genome provides new tools for genomic-assisted breeding and valuable loci to elevate rubber yield.</title>
        <authorList>
            <person name="Cheng H."/>
            <person name="Song X."/>
            <person name="Hu Y."/>
            <person name="Wu T."/>
            <person name="Yang Q."/>
            <person name="An Z."/>
            <person name="Feng S."/>
            <person name="Deng Z."/>
            <person name="Wu W."/>
            <person name="Zeng X."/>
            <person name="Tu M."/>
            <person name="Wang X."/>
            <person name="Huang H."/>
        </authorList>
    </citation>
    <scope>NUCLEOTIDE SEQUENCE [LARGE SCALE GENOMIC DNA]</scope>
    <source>
        <strain evidence="2">MT/VB/25A 57/8</strain>
    </source>
</reference>
<dbReference type="InterPro" id="IPR002589">
    <property type="entry name" value="Macro_dom"/>
</dbReference>
<name>A0ABQ9M6X9_HEVBR</name>
<organism evidence="2 3">
    <name type="scientific">Hevea brasiliensis</name>
    <name type="common">Para rubber tree</name>
    <name type="synonym">Siphonia brasiliensis</name>
    <dbReference type="NCBI Taxonomy" id="3981"/>
    <lineage>
        <taxon>Eukaryota</taxon>
        <taxon>Viridiplantae</taxon>
        <taxon>Streptophyta</taxon>
        <taxon>Embryophyta</taxon>
        <taxon>Tracheophyta</taxon>
        <taxon>Spermatophyta</taxon>
        <taxon>Magnoliopsida</taxon>
        <taxon>eudicotyledons</taxon>
        <taxon>Gunneridae</taxon>
        <taxon>Pentapetalae</taxon>
        <taxon>rosids</taxon>
        <taxon>fabids</taxon>
        <taxon>Malpighiales</taxon>
        <taxon>Euphorbiaceae</taxon>
        <taxon>Crotonoideae</taxon>
        <taxon>Micrandreae</taxon>
        <taxon>Hevea</taxon>
    </lineage>
</organism>
<dbReference type="Proteomes" id="UP001174677">
    <property type="component" value="Chromosome 8"/>
</dbReference>
<keyword evidence="3" id="KW-1185">Reference proteome</keyword>
<evidence type="ECO:0000313" key="2">
    <source>
        <dbReference type="EMBL" id="KAJ9176002.1"/>
    </source>
</evidence>
<evidence type="ECO:0000313" key="3">
    <source>
        <dbReference type="Proteomes" id="UP001174677"/>
    </source>
</evidence>
<dbReference type="PANTHER" id="PTHR11106:SF108">
    <property type="entry name" value="MACRO DOMAIN-CONTAINING PROTEIN"/>
    <property type="match status" value="1"/>
</dbReference>
<evidence type="ECO:0000259" key="1">
    <source>
        <dbReference type="PROSITE" id="PS51154"/>
    </source>
</evidence>
<dbReference type="EMBL" id="JARPOI010000008">
    <property type="protein sequence ID" value="KAJ9176002.1"/>
    <property type="molecule type" value="Genomic_DNA"/>
</dbReference>
<protein>
    <recommendedName>
        <fullName evidence="1">Macro domain-containing protein</fullName>
    </recommendedName>
</protein>
<feature type="domain" description="Macro" evidence="1">
    <location>
        <begin position="22"/>
        <end position="208"/>
    </location>
</feature>
<dbReference type="PROSITE" id="PS51154">
    <property type="entry name" value="MACRO"/>
    <property type="match status" value="1"/>
</dbReference>